<comment type="similarity">
    <text evidence="2 9">Belongs to the sodium:solute symporter (SSF) (TC 2.A.21) family.</text>
</comment>
<keyword evidence="12" id="KW-1185">Reference proteome</keyword>
<keyword evidence="8 10" id="KW-0472">Membrane</keyword>
<accession>W9GIL3</accession>
<dbReference type="InterPro" id="IPR038377">
    <property type="entry name" value="Na/Glc_symporter_sf"/>
</dbReference>
<keyword evidence="5 10" id="KW-0812">Transmembrane</keyword>
<feature type="transmembrane region" description="Helical" evidence="10">
    <location>
        <begin position="264"/>
        <end position="284"/>
    </location>
</feature>
<reference evidence="12" key="1">
    <citation type="submission" date="2013-08" db="EMBL/GenBank/DDBJ databases">
        <title>Intrasporangium oryzae NRRL B-24470.</title>
        <authorList>
            <person name="Liu H."/>
            <person name="Wang G."/>
        </authorList>
    </citation>
    <scope>NUCLEOTIDE SEQUENCE [LARGE SCALE GENOMIC DNA]</scope>
    <source>
        <strain evidence="12">Q5-1</strain>
    </source>
</reference>
<gene>
    <name evidence="11" type="ORF">N864_07350</name>
</gene>
<protein>
    <submittedName>
        <fullName evidence="11">Transporter</fullName>
    </submittedName>
</protein>
<evidence type="ECO:0000256" key="7">
    <source>
        <dbReference type="ARBA" id="ARBA00022989"/>
    </source>
</evidence>
<organism evidence="11 12">
    <name type="scientific">Intrasporangium chromatireducens Q5-1</name>
    <dbReference type="NCBI Taxonomy" id="584657"/>
    <lineage>
        <taxon>Bacteria</taxon>
        <taxon>Bacillati</taxon>
        <taxon>Actinomycetota</taxon>
        <taxon>Actinomycetes</taxon>
        <taxon>Micrococcales</taxon>
        <taxon>Intrasporangiaceae</taxon>
        <taxon>Intrasporangium</taxon>
    </lineage>
</organism>
<sequence>MSTAASIAAVLVVSVATLVVGAYGLRVSRTTSDFYVASRGVGPILNASAVSGEYLSAASFLGVAGLILVRGADMLWLPVGWTAGYLLLLVFVAAPLRRSGAYTLPDFAQLRCESRAARTVSSVLVVAIGMLYLVPQFQGAGITLRTLTGAPRWVGQLVVAVVVSLNVLAGGMRSITFVQAFHYWLKLVALLTPVFFLLVMWGAQGAPDVGTLDLAEWAEPLTGEHALYLTYSLVVATFLGTMGLPHVVVRFYTNRDGRAARRTTLVVLVLLGGFYILPVLYGVLGRVFAHDLVAAGRADSVVLELPSRVFHGPVADLLTALVAAGAFAAFLSTASGLVVSVAGVLSQDLFRWRTEHGQGIRAFRIATGVGVSVALLFTFVSADVPVAHAVELTFAVAASTFCPMLVLGICWRGLTAVGTICGLIVGGSLSMTAVLATMFGIDREGWLGAVLTQPAAVTVPTAFATMVVASVLTRHRRPEHLAQTMVRLHAPEHLGLDRGTFHPEQSTAARRGS</sequence>
<keyword evidence="7 10" id="KW-1133">Transmembrane helix</keyword>
<feature type="transmembrane region" description="Helical" evidence="10">
    <location>
        <begin position="317"/>
        <end position="341"/>
    </location>
</feature>
<dbReference type="GO" id="GO:0005886">
    <property type="term" value="C:plasma membrane"/>
    <property type="evidence" value="ECO:0007669"/>
    <property type="project" value="UniProtKB-SubCell"/>
</dbReference>
<dbReference type="PROSITE" id="PS50283">
    <property type="entry name" value="NA_SOLUT_SYMP_3"/>
    <property type="match status" value="1"/>
</dbReference>
<dbReference type="PANTHER" id="PTHR48086:SF6">
    <property type="entry name" value="CATION_ACETATE SYMPORTER ACTP"/>
    <property type="match status" value="1"/>
</dbReference>
<dbReference type="GO" id="GO:0006847">
    <property type="term" value="P:plasma membrane acetate transport"/>
    <property type="evidence" value="ECO:0007669"/>
    <property type="project" value="TreeGrafter"/>
</dbReference>
<dbReference type="Gene3D" id="1.20.1730.10">
    <property type="entry name" value="Sodium/glucose cotransporter"/>
    <property type="match status" value="1"/>
</dbReference>
<name>W9GIL3_9MICO</name>
<dbReference type="PANTHER" id="PTHR48086">
    <property type="entry name" value="SODIUM/PROLINE SYMPORTER-RELATED"/>
    <property type="match status" value="1"/>
</dbReference>
<evidence type="ECO:0000313" key="12">
    <source>
        <dbReference type="Proteomes" id="UP000019494"/>
    </source>
</evidence>
<dbReference type="RefSeq" id="WP_034719942.1">
    <property type="nucleotide sequence ID" value="NZ_AWQS01000207.1"/>
</dbReference>
<evidence type="ECO:0000256" key="2">
    <source>
        <dbReference type="ARBA" id="ARBA00006434"/>
    </source>
</evidence>
<evidence type="ECO:0000256" key="1">
    <source>
        <dbReference type="ARBA" id="ARBA00004651"/>
    </source>
</evidence>
<feature type="transmembrane region" description="Helical" evidence="10">
    <location>
        <begin position="453"/>
        <end position="472"/>
    </location>
</feature>
<proteinExistence type="inferred from homology"/>
<dbReference type="GO" id="GO:0015123">
    <property type="term" value="F:acetate transmembrane transporter activity"/>
    <property type="evidence" value="ECO:0007669"/>
    <property type="project" value="TreeGrafter"/>
</dbReference>
<feature type="transmembrane region" description="Helical" evidence="10">
    <location>
        <begin position="362"/>
        <end position="380"/>
    </location>
</feature>
<keyword evidence="6" id="KW-0769">Symport</keyword>
<evidence type="ECO:0000256" key="3">
    <source>
        <dbReference type="ARBA" id="ARBA00022448"/>
    </source>
</evidence>
<feature type="transmembrane region" description="Helical" evidence="10">
    <location>
        <begin position="417"/>
        <end position="441"/>
    </location>
</feature>
<evidence type="ECO:0000256" key="8">
    <source>
        <dbReference type="ARBA" id="ARBA00023136"/>
    </source>
</evidence>
<feature type="transmembrane region" description="Helical" evidence="10">
    <location>
        <begin position="45"/>
        <end position="69"/>
    </location>
</feature>
<keyword evidence="4" id="KW-1003">Cell membrane</keyword>
<dbReference type="PATRIC" id="fig|584657.3.peg.3468"/>
<dbReference type="OrthoDB" id="9764416at2"/>
<dbReference type="InterPro" id="IPR001734">
    <property type="entry name" value="Na/solute_symporter"/>
</dbReference>
<dbReference type="CDD" id="cd11480">
    <property type="entry name" value="SLC5sbd_u4"/>
    <property type="match status" value="1"/>
</dbReference>
<dbReference type="Proteomes" id="UP000019494">
    <property type="component" value="Unassembled WGS sequence"/>
</dbReference>
<feature type="transmembrane region" description="Helical" evidence="10">
    <location>
        <begin position="183"/>
        <end position="206"/>
    </location>
</feature>
<comment type="caution">
    <text evidence="11">The sequence shown here is derived from an EMBL/GenBank/DDBJ whole genome shotgun (WGS) entry which is preliminary data.</text>
</comment>
<feature type="transmembrane region" description="Helical" evidence="10">
    <location>
        <begin position="116"/>
        <end position="133"/>
    </location>
</feature>
<dbReference type="InterPro" id="IPR050277">
    <property type="entry name" value="Sodium:Solute_Symporter"/>
</dbReference>
<feature type="transmembrane region" description="Helical" evidence="10">
    <location>
        <begin position="392"/>
        <end position="410"/>
    </location>
</feature>
<evidence type="ECO:0000256" key="6">
    <source>
        <dbReference type="ARBA" id="ARBA00022847"/>
    </source>
</evidence>
<dbReference type="AlphaFoldDB" id="W9GIL3"/>
<keyword evidence="3" id="KW-0813">Transport</keyword>
<feature type="transmembrane region" description="Helical" evidence="10">
    <location>
        <begin position="153"/>
        <end position="171"/>
    </location>
</feature>
<evidence type="ECO:0000256" key="10">
    <source>
        <dbReference type="SAM" id="Phobius"/>
    </source>
</evidence>
<feature type="transmembrane region" description="Helical" evidence="10">
    <location>
        <begin position="75"/>
        <end position="96"/>
    </location>
</feature>
<dbReference type="Pfam" id="PF00474">
    <property type="entry name" value="SSF"/>
    <property type="match status" value="1"/>
</dbReference>
<evidence type="ECO:0000313" key="11">
    <source>
        <dbReference type="EMBL" id="EWT04653.1"/>
    </source>
</evidence>
<feature type="transmembrane region" description="Helical" evidence="10">
    <location>
        <begin position="6"/>
        <end position="25"/>
    </location>
</feature>
<evidence type="ECO:0000256" key="9">
    <source>
        <dbReference type="RuleBase" id="RU362091"/>
    </source>
</evidence>
<comment type="subcellular location">
    <subcellularLocation>
        <location evidence="1">Cell membrane</location>
        <topology evidence="1">Multi-pass membrane protein</topology>
    </subcellularLocation>
</comment>
<dbReference type="GO" id="GO:0015293">
    <property type="term" value="F:symporter activity"/>
    <property type="evidence" value="ECO:0007669"/>
    <property type="project" value="UniProtKB-KW"/>
</dbReference>
<evidence type="ECO:0000256" key="4">
    <source>
        <dbReference type="ARBA" id="ARBA00022475"/>
    </source>
</evidence>
<feature type="transmembrane region" description="Helical" evidence="10">
    <location>
        <begin position="226"/>
        <end position="252"/>
    </location>
</feature>
<dbReference type="EMBL" id="AWQS01000207">
    <property type="protein sequence ID" value="EWT04653.1"/>
    <property type="molecule type" value="Genomic_DNA"/>
</dbReference>
<evidence type="ECO:0000256" key="5">
    <source>
        <dbReference type="ARBA" id="ARBA00022692"/>
    </source>
</evidence>